<feature type="compositionally biased region" description="Low complexity" evidence="2">
    <location>
        <begin position="445"/>
        <end position="459"/>
    </location>
</feature>
<feature type="region of interest" description="Disordered" evidence="2">
    <location>
        <begin position="175"/>
        <end position="195"/>
    </location>
</feature>
<evidence type="ECO:0000313" key="5">
    <source>
        <dbReference type="Proteomes" id="UP000225706"/>
    </source>
</evidence>
<dbReference type="EMBL" id="LSMT01000276">
    <property type="protein sequence ID" value="PFX21455.1"/>
    <property type="molecule type" value="Genomic_DNA"/>
</dbReference>
<dbReference type="Pfam" id="PF25449">
    <property type="entry name" value="CCDC174_GRSR"/>
    <property type="match status" value="1"/>
</dbReference>
<sequence length="613" mass="71172">MAAKRVIDVNEASIVDLKAELARKESQFKREKLGGEKIPSRQPKKPPVWAKVKKETKVSNPGKAPSKQDELSLEEQQALQKSRQALEVKAALYEKMARGEIEDEDDDEEGGRFLVDFHKKVYSKDEECHQDLEELKDEDIPPPSGPEEEWVDYVDSLGREWRCLHKDLKHLQEMDKDMNDMNAPKGPPTLLSEDMRRDLARQEWEKEEEEAMNKPIGPVHYQDIRFDEIRNHGVGYYQFSTNEEERQQQMKTLDKLRDQTMEQRVRTQKLKDKRKAALDARLAKVRERKLKKLKASGELSEESIEKNGQLQWSEKEQKDAEDTRETTTSEQNVAEGSREKEEVHVDVPRRPLRKEDLPEWARHKIKQWDQPRSSTRTDPRSERDLEFAPPSFYYEETSKTQNSKNTRKESQRLFNQGKEIKNERYWENETREISHHEEQKEFKSPEQQQQVQRPLQTQPVAPYTPDFPRLPPPPQEFVQPSWSGCQWRSPPSIPPPPLPPVNQVPWQPNFPYNVPPPPIPWQPRMTPWQPYRAPSTLGKSPVTSAQATQSSNPSNNSSANVFLSAKEASDGKATMPAEDTENTNDRNQVQCRDKTVPSTEELASFVAQFRSST</sequence>
<dbReference type="GO" id="GO:0005634">
    <property type="term" value="C:nucleus"/>
    <property type="evidence" value="ECO:0007669"/>
    <property type="project" value="TreeGrafter"/>
</dbReference>
<feature type="domain" description="CCDC174 alpha/beta GRSR" evidence="3">
    <location>
        <begin position="150"/>
        <end position="178"/>
    </location>
</feature>
<dbReference type="AlphaFoldDB" id="A0A2B4RYY5"/>
<feature type="compositionally biased region" description="Basic and acidic residues" evidence="2">
    <location>
        <begin position="313"/>
        <end position="327"/>
    </location>
</feature>
<reference evidence="5" key="1">
    <citation type="journal article" date="2017" name="bioRxiv">
        <title>Comparative analysis of the genomes of Stylophora pistillata and Acropora digitifera provides evidence for extensive differences between species of corals.</title>
        <authorList>
            <person name="Voolstra C.R."/>
            <person name="Li Y."/>
            <person name="Liew Y.J."/>
            <person name="Baumgarten S."/>
            <person name="Zoccola D."/>
            <person name="Flot J.-F."/>
            <person name="Tambutte S."/>
            <person name="Allemand D."/>
            <person name="Aranda M."/>
        </authorList>
    </citation>
    <scope>NUCLEOTIDE SEQUENCE [LARGE SCALE GENOMIC DNA]</scope>
</reference>
<evidence type="ECO:0000256" key="2">
    <source>
        <dbReference type="SAM" id="MobiDB-lite"/>
    </source>
</evidence>
<feature type="compositionally biased region" description="Basic and acidic residues" evidence="2">
    <location>
        <begin position="336"/>
        <end position="386"/>
    </location>
</feature>
<keyword evidence="5" id="KW-1185">Reference proteome</keyword>
<feature type="compositionally biased region" description="Basic and acidic residues" evidence="2">
    <location>
        <begin position="26"/>
        <end position="39"/>
    </location>
</feature>
<feature type="region of interest" description="Disordered" evidence="2">
    <location>
        <begin position="292"/>
        <end position="500"/>
    </location>
</feature>
<evidence type="ECO:0000256" key="1">
    <source>
        <dbReference type="ARBA" id="ARBA00023054"/>
    </source>
</evidence>
<feature type="region of interest" description="Disordered" evidence="2">
    <location>
        <begin position="256"/>
        <end position="276"/>
    </location>
</feature>
<evidence type="ECO:0000259" key="3">
    <source>
        <dbReference type="Pfam" id="PF25449"/>
    </source>
</evidence>
<comment type="caution">
    <text evidence="4">The sequence shown here is derived from an EMBL/GenBank/DDBJ whole genome shotgun (WGS) entry which is preliminary data.</text>
</comment>
<feature type="compositionally biased region" description="Pro residues" evidence="2">
    <location>
        <begin position="491"/>
        <end position="500"/>
    </location>
</feature>
<dbReference type="Pfam" id="PF13300">
    <property type="entry name" value="DUF4078"/>
    <property type="match status" value="1"/>
</dbReference>
<feature type="region of interest" description="Disordered" evidence="2">
    <location>
        <begin position="26"/>
        <end position="78"/>
    </location>
</feature>
<dbReference type="PANTHER" id="PTHR15885:SF1">
    <property type="entry name" value="COILED-COIL DOMAIN-CONTAINING PROTEIN 174"/>
    <property type="match status" value="1"/>
</dbReference>
<gene>
    <name evidence="4" type="primary">CCDC174</name>
    <name evidence="4" type="ORF">AWC38_SpisGene14062</name>
</gene>
<evidence type="ECO:0000313" key="4">
    <source>
        <dbReference type="EMBL" id="PFX21455.1"/>
    </source>
</evidence>
<organism evidence="4 5">
    <name type="scientific">Stylophora pistillata</name>
    <name type="common">Smooth cauliflower coral</name>
    <dbReference type="NCBI Taxonomy" id="50429"/>
    <lineage>
        <taxon>Eukaryota</taxon>
        <taxon>Metazoa</taxon>
        <taxon>Cnidaria</taxon>
        <taxon>Anthozoa</taxon>
        <taxon>Hexacorallia</taxon>
        <taxon>Scleractinia</taxon>
        <taxon>Astrocoeniina</taxon>
        <taxon>Pocilloporidae</taxon>
        <taxon>Stylophora</taxon>
    </lineage>
</organism>
<keyword evidence="1" id="KW-0175">Coiled coil</keyword>
<dbReference type="Proteomes" id="UP000225706">
    <property type="component" value="Unassembled WGS sequence"/>
</dbReference>
<protein>
    <submittedName>
        <fullName evidence="4">Coiled-coil domain-containing protein 174</fullName>
    </submittedName>
</protein>
<dbReference type="PANTHER" id="PTHR15885">
    <property type="entry name" value="COILED-COIL DOMAIN-CONTAINING PROTEIN 174"/>
    <property type="match status" value="1"/>
</dbReference>
<feature type="compositionally biased region" description="Low complexity" evidence="2">
    <location>
        <begin position="543"/>
        <end position="560"/>
    </location>
</feature>
<accession>A0A2B4RYY5</accession>
<name>A0A2B4RYY5_STYPI</name>
<dbReference type="OrthoDB" id="333551at2759"/>
<dbReference type="InterPro" id="IPR025066">
    <property type="entry name" value="CCDC174-like"/>
</dbReference>
<dbReference type="STRING" id="50429.A0A2B4RYY5"/>
<feature type="compositionally biased region" description="Basic and acidic residues" evidence="2">
    <location>
        <begin position="418"/>
        <end position="444"/>
    </location>
</feature>
<dbReference type="InterPro" id="IPR057464">
    <property type="entry name" value="CCDC174_GRSR"/>
</dbReference>
<feature type="region of interest" description="Disordered" evidence="2">
    <location>
        <begin position="525"/>
        <end position="597"/>
    </location>
</feature>
<proteinExistence type="predicted"/>
<feature type="compositionally biased region" description="Basic and acidic residues" evidence="2">
    <location>
        <begin position="256"/>
        <end position="265"/>
    </location>
</feature>